<comment type="subcellular location">
    <subcellularLocation>
        <location evidence="1">Cell membrane</location>
        <topology evidence="1">Multi-pass membrane protein</topology>
    </subcellularLocation>
</comment>
<dbReference type="GO" id="GO:0005886">
    <property type="term" value="C:plasma membrane"/>
    <property type="evidence" value="ECO:0007669"/>
    <property type="project" value="UniProtKB-SubCell"/>
</dbReference>
<dbReference type="CDD" id="cd16917">
    <property type="entry name" value="HATPase_UhpB-NarQ-NarX-like"/>
    <property type="match status" value="1"/>
</dbReference>
<evidence type="ECO:0000256" key="8">
    <source>
        <dbReference type="ARBA" id="ARBA00023136"/>
    </source>
</evidence>
<gene>
    <name evidence="10" type="ORF">FIL88_13980</name>
</gene>
<comment type="caution">
    <text evidence="10">The sequence shown here is derived from an EMBL/GenBank/DDBJ whole genome shotgun (WGS) entry which is preliminary data.</text>
</comment>
<reference evidence="10 11" key="1">
    <citation type="submission" date="2019-06" db="EMBL/GenBank/DDBJ databases">
        <title>A novel species of marine bacteria.</title>
        <authorList>
            <person name="Wang Y."/>
        </authorList>
    </citation>
    <scope>NUCLEOTIDE SEQUENCE [LARGE SCALE GENOMIC DNA]</scope>
    <source>
        <strain evidence="10 11">MA1-10</strain>
    </source>
</reference>
<evidence type="ECO:0000256" key="7">
    <source>
        <dbReference type="ARBA" id="ARBA00023012"/>
    </source>
</evidence>
<evidence type="ECO:0000256" key="4">
    <source>
        <dbReference type="ARBA" id="ARBA00022692"/>
    </source>
</evidence>
<organism evidence="10 11">
    <name type="scientific">Aliiroseovarius halocynthiae</name>
    <dbReference type="NCBI Taxonomy" id="985055"/>
    <lineage>
        <taxon>Bacteria</taxon>
        <taxon>Pseudomonadati</taxon>
        <taxon>Pseudomonadota</taxon>
        <taxon>Alphaproteobacteria</taxon>
        <taxon>Rhodobacterales</taxon>
        <taxon>Paracoccaceae</taxon>
        <taxon>Aliiroseovarius</taxon>
    </lineage>
</organism>
<evidence type="ECO:0000256" key="2">
    <source>
        <dbReference type="ARBA" id="ARBA00022475"/>
    </source>
</evidence>
<dbReference type="Proteomes" id="UP000315816">
    <property type="component" value="Unassembled WGS sequence"/>
</dbReference>
<evidence type="ECO:0000256" key="3">
    <source>
        <dbReference type="ARBA" id="ARBA00022679"/>
    </source>
</evidence>
<evidence type="ECO:0000259" key="9">
    <source>
        <dbReference type="SMART" id="SM00387"/>
    </source>
</evidence>
<keyword evidence="6" id="KW-1133">Transmembrane helix</keyword>
<evidence type="ECO:0000256" key="5">
    <source>
        <dbReference type="ARBA" id="ARBA00022777"/>
    </source>
</evidence>
<dbReference type="OrthoDB" id="9778496at2"/>
<dbReference type="SUPFAM" id="SSF55781">
    <property type="entry name" value="GAF domain-like"/>
    <property type="match status" value="1"/>
</dbReference>
<protein>
    <recommendedName>
        <fullName evidence="9">Histidine kinase/HSP90-like ATPase domain-containing protein</fullName>
    </recommendedName>
</protein>
<dbReference type="InterPro" id="IPR003594">
    <property type="entry name" value="HATPase_dom"/>
</dbReference>
<keyword evidence="7" id="KW-0902">Two-component regulatory system</keyword>
<dbReference type="EMBL" id="VICH01000010">
    <property type="protein sequence ID" value="TQV66459.1"/>
    <property type="molecule type" value="Genomic_DNA"/>
</dbReference>
<evidence type="ECO:0000313" key="10">
    <source>
        <dbReference type="EMBL" id="TQV66459.1"/>
    </source>
</evidence>
<evidence type="ECO:0000313" key="11">
    <source>
        <dbReference type="Proteomes" id="UP000315816"/>
    </source>
</evidence>
<keyword evidence="8" id="KW-0472">Membrane</keyword>
<dbReference type="InterPro" id="IPR036890">
    <property type="entry name" value="HATPase_C_sf"/>
</dbReference>
<dbReference type="InterPro" id="IPR029016">
    <property type="entry name" value="GAF-like_dom_sf"/>
</dbReference>
<dbReference type="SUPFAM" id="SSF55874">
    <property type="entry name" value="ATPase domain of HSP90 chaperone/DNA topoisomerase II/histidine kinase"/>
    <property type="match status" value="1"/>
</dbReference>
<evidence type="ECO:0000256" key="6">
    <source>
        <dbReference type="ARBA" id="ARBA00022989"/>
    </source>
</evidence>
<keyword evidence="3" id="KW-0808">Transferase</keyword>
<keyword evidence="11" id="KW-1185">Reference proteome</keyword>
<dbReference type="Pfam" id="PF02518">
    <property type="entry name" value="HATPase_c"/>
    <property type="match status" value="1"/>
</dbReference>
<dbReference type="PANTHER" id="PTHR24421:SF37">
    <property type="entry name" value="SENSOR HISTIDINE KINASE NARS"/>
    <property type="match status" value="1"/>
</dbReference>
<name>A0A545SNB3_9RHOB</name>
<dbReference type="PANTHER" id="PTHR24421">
    <property type="entry name" value="NITRATE/NITRITE SENSOR PROTEIN NARX-RELATED"/>
    <property type="match status" value="1"/>
</dbReference>
<dbReference type="InterPro" id="IPR050482">
    <property type="entry name" value="Sensor_HK_TwoCompSys"/>
</dbReference>
<evidence type="ECO:0000256" key="1">
    <source>
        <dbReference type="ARBA" id="ARBA00004651"/>
    </source>
</evidence>
<dbReference type="SMART" id="SM00387">
    <property type="entry name" value="HATPase_c"/>
    <property type="match status" value="1"/>
</dbReference>
<dbReference type="Gene3D" id="3.30.450.40">
    <property type="match status" value="1"/>
</dbReference>
<dbReference type="AlphaFoldDB" id="A0A545SNB3"/>
<feature type="domain" description="Histidine kinase/HSP90-like ATPase" evidence="9">
    <location>
        <begin position="313"/>
        <end position="405"/>
    </location>
</feature>
<dbReference type="GO" id="GO:0016301">
    <property type="term" value="F:kinase activity"/>
    <property type="evidence" value="ECO:0007669"/>
    <property type="project" value="UniProtKB-KW"/>
</dbReference>
<keyword evidence="4" id="KW-0812">Transmembrane</keyword>
<sequence length="413" mass="45548">MLLSCMSDLISNCTLTVTEILGVATAVAGRWELGEVIQSVSGDVATFLTHDHFDAAILLEDKKSLSTYETGLETQWGGTTRLVEASPIRAIFNNAAEYIVSEDAQTDPQFQHPGMYTAPIFEANLRARLHVAMVISGEVIGALSFSRNTATPYTKNDIANCLVVSRIISPYVHGLLQSDRTDDAKLDAARQAALREGLRRGARELTGELEKSQAQMGMNLHDQTLADLSRISRTIDDRTELNAEELNVLRSDVSSCLTELRRIVNELRPSVLELFGLAEALRQLVEKENALRPDIEVTFVDQLPDNDAHHDEDVEFGFFRIAQEAIHNAFKHSNASHIDVELTFHDDTMVVSVRDNGCGIEEIHSKNRGGIFNMKTRAALFGAQFEIRPVSPSGTLIYLASPLKISADEKVSA</sequence>
<dbReference type="GO" id="GO:0000160">
    <property type="term" value="P:phosphorelay signal transduction system"/>
    <property type="evidence" value="ECO:0007669"/>
    <property type="project" value="UniProtKB-KW"/>
</dbReference>
<accession>A0A545SNB3</accession>
<dbReference type="Gene3D" id="3.30.565.10">
    <property type="entry name" value="Histidine kinase-like ATPase, C-terminal domain"/>
    <property type="match status" value="1"/>
</dbReference>
<proteinExistence type="predicted"/>
<keyword evidence="2" id="KW-1003">Cell membrane</keyword>
<keyword evidence="5" id="KW-0418">Kinase</keyword>